<gene>
    <name evidence="2" type="ORF">F0U44_00060</name>
</gene>
<protein>
    <recommendedName>
        <fullName evidence="4">Exo-alpha-sialidase</fullName>
    </recommendedName>
</protein>
<dbReference type="InterPro" id="IPR015943">
    <property type="entry name" value="WD40/YVTN_repeat-like_dom_sf"/>
</dbReference>
<reference evidence="2 3" key="2">
    <citation type="submission" date="2019-09" db="EMBL/GenBank/DDBJ databases">
        <authorList>
            <person name="Jin C."/>
        </authorList>
    </citation>
    <scope>NUCLEOTIDE SEQUENCE [LARGE SCALE GENOMIC DNA]</scope>
    <source>
        <strain evidence="2 3">BN130099</strain>
    </source>
</reference>
<sequence length="516" mass="54571">MRTLAAIGALLLPVVLSACGEEPSGPQPAAAEPGEWGTEHLNGELAVDFPTLLVTERDDALVLMLSDDGVLQSHLSTEGGRFVEGEPLDLGEQYAAVGDAVRLADGSWLALGNAGTVEVDGDEEFTYDPLALRSDDGLVWERVEATGFSDPVEFNDIEVVDDQIVAVGAYRTLDDPGMGGFEARAWTSTDGKTFDEVALPDVPDYRGYDDESYAGDVVVVDDALLVSGRIGGTAALWRTSDNGATWSRVAATELRDVYSISGLGAVGSSVVATTAGSSTAALRSDDGGATWEPVDALPLDDEAEGWAPLWVGAGRFFTLTGVDDMSWSQPEVCYADIEQCSYDQQPRPQVVVSADGATWTGVELPGEQEPDEIVGTADGRVLIMVAERGGVAVHTWPADADLPVAEGAAGPETVELVTVPEGERPEVGVRYHAPMFVHCGMDWFWFGDGTWRRTDDGPDVETGAGDGPPAGWPLAEGQQTLYGYATVTDDGHLDYSLEDGTVIATYERRSGAPGCD</sequence>
<dbReference type="PROSITE" id="PS51257">
    <property type="entry name" value="PROKAR_LIPOPROTEIN"/>
    <property type="match status" value="1"/>
</dbReference>
<accession>A0A5B1LJZ1</accession>
<keyword evidence="3" id="KW-1185">Reference proteome</keyword>
<dbReference type="RefSeq" id="WP_149726246.1">
    <property type="nucleotide sequence ID" value="NZ_VUJV01000001.1"/>
</dbReference>
<feature type="signal peptide" evidence="1">
    <location>
        <begin position="1"/>
        <end position="20"/>
    </location>
</feature>
<organism evidence="2 3">
    <name type="scientific">Nocardioides humilatus</name>
    <dbReference type="NCBI Taxonomy" id="2607660"/>
    <lineage>
        <taxon>Bacteria</taxon>
        <taxon>Bacillati</taxon>
        <taxon>Actinomycetota</taxon>
        <taxon>Actinomycetes</taxon>
        <taxon>Propionibacteriales</taxon>
        <taxon>Nocardioidaceae</taxon>
        <taxon>Nocardioides</taxon>
    </lineage>
</organism>
<proteinExistence type="predicted"/>
<comment type="caution">
    <text evidence="2">The sequence shown here is derived from an EMBL/GenBank/DDBJ whole genome shotgun (WGS) entry which is preliminary data.</text>
</comment>
<evidence type="ECO:0000313" key="2">
    <source>
        <dbReference type="EMBL" id="KAA1420786.1"/>
    </source>
</evidence>
<evidence type="ECO:0008006" key="4">
    <source>
        <dbReference type="Google" id="ProtNLM"/>
    </source>
</evidence>
<dbReference type="Proteomes" id="UP000325003">
    <property type="component" value="Unassembled WGS sequence"/>
</dbReference>
<name>A0A5B1LJZ1_9ACTN</name>
<evidence type="ECO:0000256" key="1">
    <source>
        <dbReference type="SAM" id="SignalP"/>
    </source>
</evidence>
<dbReference type="Gene3D" id="2.130.10.10">
    <property type="entry name" value="YVTN repeat-like/Quinoprotein amine dehydrogenase"/>
    <property type="match status" value="1"/>
</dbReference>
<feature type="chain" id="PRO_5038524317" description="Exo-alpha-sialidase" evidence="1">
    <location>
        <begin position="21"/>
        <end position="516"/>
    </location>
</feature>
<keyword evidence="1" id="KW-0732">Signal</keyword>
<reference evidence="2 3" key="1">
    <citation type="submission" date="2019-09" db="EMBL/GenBank/DDBJ databases">
        <title>Nocardioides panacisoli sp. nov., isolated from the soil of a ginseng field.</title>
        <authorList>
            <person name="Cho C."/>
        </authorList>
    </citation>
    <scope>NUCLEOTIDE SEQUENCE [LARGE SCALE GENOMIC DNA]</scope>
    <source>
        <strain evidence="2 3">BN130099</strain>
    </source>
</reference>
<dbReference type="EMBL" id="VUJV01000001">
    <property type="protein sequence ID" value="KAA1420786.1"/>
    <property type="molecule type" value="Genomic_DNA"/>
</dbReference>
<dbReference type="SUPFAM" id="SSF110296">
    <property type="entry name" value="Oligoxyloglucan reducing end-specific cellobiohydrolase"/>
    <property type="match status" value="1"/>
</dbReference>
<dbReference type="AlphaFoldDB" id="A0A5B1LJZ1"/>
<evidence type="ECO:0000313" key="3">
    <source>
        <dbReference type="Proteomes" id="UP000325003"/>
    </source>
</evidence>